<gene>
    <name evidence="1" type="ORF">DIABBA_LOCUS7369</name>
</gene>
<reference evidence="1" key="1">
    <citation type="submission" date="2022-01" db="EMBL/GenBank/DDBJ databases">
        <authorList>
            <person name="King R."/>
        </authorList>
    </citation>
    <scope>NUCLEOTIDE SEQUENCE</scope>
</reference>
<evidence type="ECO:0000313" key="2">
    <source>
        <dbReference type="Proteomes" id="UP001153709"/>
    </source>
</evidence>
<organism evidence="1 2">
    <name type="scientific">Diabrotica balteata</name>
    <name type="common">Banded cucumber beetle</name>
    <dbReference type="NCBI Taxonomy" id="107213"/>
    <lineage>
        <taxon>Eukaryota</taxon>
        <taxon>Metazoa</taxon>
        <taxon>Ecdysozoa</taxon>
        <taxon>Arthropoda</taxon>
        <taxon>Hexapoda</taxon>
        <taxon>Insecta</taxon>
        <taxon>Pterygota</taxon>
        <taxon>Neoptera</taxon>
        <taxon>Endopterygota</taxon>
        <taxon>Coleoptera</taxon>
        <taxon>Polyphaga</taxon>
        <taxon>Cucujiformia</taxon>
        <taxon>Chrysomeloidea</taxon>
        <taxon>Chrysomelidae</taxon>
        <taxon>Galerucinae</taxon>
        <taxon>Diabroticina</taxon>
        <taxon>Diabroticites</taxon>
        <taxon>Diabrotica</taxon>
    </lineage>
</organism>
<dbReference type="AlphaFoldDB" id="A0A9N9T2B2"/>
<evidence type="ECO:0000313" key="1">
    <source>
        <dbReference type="EMBL" id="CAG9834017.1"/>
    </source>
</evidence>
<dbReference type="EMBL" id="OU898279">
    <property type="protein sequence ID" value="CAG9834017.1"/>
    <property type="molecule type" value="Genomic_DNA"/>
</dbReference>
<keyword evidence="2" id="KW-1185">Reference proteome</keyword>
<evidence type="ECO:0008006" key="3">
    <source>
        <dbReference type="Google" id="ProtNLM"/>
    </source>
</evidence>
<name>A0A9N9T2B2_DIABA</name>
<feature type="non-terminal residue" evidence="1">
    <location>
        <position position="128"/>
    </location>
</feature>
<dbReference type="OrthoDB" id="10018421at2759"/>
<protein>
    <recommendedName>
        <fullName evidence="3">Reverse transcriptase domain-containing protein</fullName>
    </recommendedName>
</protein>
<proteinExistence type="predicted"/>
<dbReference type="PANTHER" id="PTHR21301">
    <property type="entry name" value="REVERSE TRANSCRIPTASE"/>
    <property type="match status" value="1"/>
</dbReference>
<dbReference type="PANTHER" id="PTHR21301:SF10">
    <property type="entry name" value="REVERSE TRANSCRIPTASE DOMAIN-CONTAINING PROTEIN"/>
    <property type="match status" value="1"/>
</dbReference>
<dbReference type="Proteomes" id="UP001153709">
    <property type="component" value="Chromosome 4"/>
</dbReference>
<accession>A0A9N9T2B2</accession>
<sequence length="128" mass="15146">MGDPLSPLLSDIFMDHLNTKNSKHTIFKQCLYWWIYVDDVLVCFTGTNRQVDQFLSYINSLHSHIEFKIETEQNQSIIFLDLKIIRLKNKHEFSVFHKPTHTDTTIHNSSSHPTQHKLVAYHSMLHRL</sequence>